<accession>A0ABW0A727</accession>
<feature type="compositionally biased region" description="Basic residues" evidence="1">
    <location>
        <begin position="104"/>
        <end position="115"/>
    </location>
</feature>
<evidence type="ECO:0000256" key="1">
    <source>
        <dbReference type="SAM" id="MobiDB-lite"/>
    </source>
</evidence>
<feature type="compositionally biased region" description="Gly residues" evidence="1">
    <location>
        <begin position="74"/>
        <end position="89"/>
    </location>
</feature>
<name>A0ABW0A727_9ACTN</name>
<keyword evidence="3" id="KW-1185">Reference proteome</keyword>
<evidence type="ECO:0000313" key="3">
    <source>
        <dbReference type="Proteomes" id="UP001596222"/>
    </source>
</evidence>
<dbReference type="EMBL" id="JBHSKJ010000018">
    <property type="protein sequence ID" value="MFC5148408.1"/>
    <property type="molecule type" value="Genomic_DNA"/>
</dbReference>
<dbReference type="RefSeq" id="WP_382047699.1">
    <property type="nucleotide sequence ID" value="NZ_JBHSKJ010000018.1"/>
</dbReference>
<proteinExistence type="predicted"/>
<feature type="region of interest" description="Disordered" evidence="1">
    <location>
        <begin position="74"/>
        <end position="115"/>
    </location>
</feature>
<reference evidence="3" key="1">
    <citation type="journal article" date="2019" name="Int. J. Syst. Evol. Microbiol.">
        <title>The Global Catalogue of Microorganisms (GCM) 10K type strain sequencing project: providing services to taxonomists for standard genome sequencing and annotation.</title>
        <authorList>
            <consortium name="The Broad Institute Genomics Platform"/>
            <consortium name="The Broad Institute Genome Sequencing Center for Infectious Disease"/>
            <person name="Wu L."/>
            <person name="Ma J."/>
        </authorList>
    </citation>
    <scope>NUCLEOTIDE SEQUENCE [LARGE SCALE GENOMIC DNA]</scope>
    <source>
        <strain evidence="3">CGMCC 4.1641</strain>
    </source>
</reference>
<organism evidence="2 3">
    <name type="scientific">Streptomyces aureoversilis</name>
    <dbReference type="NCBI Taxonomy" id="67277"/>
    <lineage>
        <taxon>Bacteria</taxon>
        <taxon>Bacillati</taxon>
        <taxon>Actinomycetota</taxon>
        <taxon>Actinomycetes</taxon>
        <taxon>Kitasatosporales</taxon>
        <taxon>Streptomycetaceae</taxon>
        <taxon>Streptomyces</taxon>
    </lineage>
</organism>
<evidence type="ECO:0000313" key="2">
    <source>
        <dbReference type="EMBL" id="MFC5148408.1"/>
    </source>
</evidence>
<dbReference type="Proteomes" id="UP001596222">
    <property type="component" value="Unassembled WGS sequence"/>
</dbReference>
<comment type="caution">
    <text evidence="2">The sequence shown here is derived from an EMBL/GenBank/DDBJ whole genome shotgun (WGS) entry which is preliminary data.</text>
</comment>
<gene>
    <name evidence="2" type="ORF">ACFPP6_27445</name>
</gene>
<protein>
    <submittedName>
        <fullName evidence="2">Uncharacterized protein</fullName>
    </submittedName>
</protein>
<sequence length="115" mass="12284">MNRRTYMVRFPDDSRTYRPVPHDETRSCLMRDKVLLGELRVSPGGGHVTPAAWRSSSQVLPAEAALGYALAVGLGTGGKRSEGGSGGGSAAARRRTRCSTSSRPGRRGRVTKNSP</sequence>